<evidence type="ECO:0000256" key="1">
    <source>
        <dbReference type="SAM" id="MobiDB-lite"/>
    </source>
</evidence>
<keyword evidence="3" id="KW-1185">Reference proteome</keyword>
<reference evidence="2" key="1">
    <citation type="submission" date="2024-02" db="EMBL/GenBank/DDBJ databases">
        <authorList>
            <consortium name="ELIXIR-Norway"/>
            <consortium name="Elixir Norway"/>
        </authorList>
    </citation>
    <scope>NUCLEOTIDE SEQUENCE</scope>
</reference>
<accession>A0ABP0X8A2</accession>
<protein>
    <submittedName>
        <fullName evidence="2">Uncharacterized protein</fullName>
    </submittedName>
</protein>
<evidence type="ECO:0000313" key="3">
    <source>
        <dbReference type="Proteomes" id="UP001497444"/>
    </source>
</evidence>
<gene>
    <name evidence="2" type="ORF">CSSPJE1EN1_LOCUS20811</name>
</gene>
<proteinExistence type="predicted"/>
<name>A0ABP0X8A2_9BRYO</name>
<evidence type="ECO:0000313" key="2">
    <source>
        <dbReference type="EMBL" id="CAK9275333.1"/>
    </source>
</evidence>
<feature type="region of interest" description="Disordered" evidence="1">
    <location>
        <begin position="24"/>
        <end position="43"/>
    </location>
</feature>
<organism evidence="2 3">
    <name type="scientific">Sphagnum jensenii</name>
    <dbReference type="NCBI Taxonomy" id="128206"/>
    <lineage>
        <taxon>Eukaryota</taxon>
        <taxon>Viridiplantae</taxon>
        <taxon>Streptophyta</taxon>
        <taxon>Embryophyta</taxon>
        <taxon>Bryophyta</taxon>
        <taxon>Sphagnophytina</taxon>
        <taxon>Sphagnopsida</taxon>
        <taxon>Sphagnales</taxon>
        <taxon>Sphagnaceae</taxon>
        <taxon>Sphagnum</taxon>
    </lineage>
</organism>
<dbReference type="Proteomes" id="UP001497444">
    <property type="component" value="Chromosome 6"/>
</dbReference>
<dbReference type="EMBL" id="OZ020101">
    <property type="protein sequence ID" value="CAK9275333.1"/>
    <property type="molecule type" value="Genomic_DNA"/>
</dbReference>
<sequence>MAALRPKGLINPILNTRLLGGPEGVDGFPGGHPNLNDGNPSLLENIPGGVLGVKVHPTSFQPKEIENETSKNV</sequence>